<proteinExistence type="predicted"/>
<dbReference type="InterPro" id="IPR014710">
    <property type="entry name" value="RmlC-like_jellyroll"/>
</dbReference>
<dbReference type="Gene3D" id="2.60.120.10">
    <property type="entry name" value="Jelly Rolls"/>
    <property type="match status" value="1"/>
</dbReference>
<dbReference type="EMBL" id="CP054000">
    <property type="protein sequence ID" value="QKH78942.1"/>
    <property type="molecule type" value="Genomic_DNA"/>
</dbReference>
<dbReference type="Pfam" id="PF07883">
    <property type="entry name" value="Cupin_2"/>
    <property type="match status" value="1"/>
</dbReference>
<organism evidence="1 2">
    <name type="scientific">Finegoldia magna</name>
    <name type="common">Peptostreptococcus magnus</name>
    <dbReference type="NCBI Taxonomy" id="1260"/>
    <lineage>
        <taxon>Bacteria</taxon>
        <taxon>Bacillati</taxon>
        <taxon>Bacillota</taxon>
        <taxon>Tissierellia</taxon>
        <taxon>Tissierellales</taxon>
        <taxon>Peptoniphilaceae</taxon>
        <taxon>Finegoldia</taxon>
    </lineage>
</organism>
<dbReference type="AlphaFoldDB" id="A0A133MYZ1"/>
<evidence type="ECO:0000313" key="2">
    <source>
        <dbReference type="Proteomes" id="UP000502899"/>
    </source>
</evidence>
<protein>
    <submittedName>
        <fullName evidence="1">Cupin domain-containing protein</fullName>
    </submittedName>
</protein>
<reference evidence="1 2" key="1">
    <citation type="submission" date="2020-05" db="EMBL/GenBank/DDBJ databases">
        <title>FDA dAtabase for Regulatory Grade micrObial Sequences (FDA-ARGOS): Supporting development and validation of Infectious Disease Dx tests.</title>
        <authorList>
            <person name="Pederson C."/>
            <person name="Tallon L."/>
            <person name="Sadzewicz L."/>
            <person name="Zhao X."/>
            <person name="Vavikolanu K."/>
            <person name="Mehta A."/>
            <person name="Aluvathingal J."/>
            <person name="Nadendla S."/>
            <person name="Myers T."/>
            <person name="Yan Y."/>
            <person name="Sichtig H."/>
        </authorList>
    </citation>
    <scope>NUCLEOTIDE SEQUENCE [LARGE SCALE GENOMIC DNA]</scope>
    <source>
        <strain evidence="1 2">FDAARGOS_764</strain>
    </source>
</reference>
<dbReference type="OMA" id="FDIHRIQ"/>
<dbReference type="SUPFAM" id="SSF51182">
    <property type="entry name" value="RmlC-like cupins"/>
    <property type="match status" value="1"/>
</dbReference>
<dbReference type="InterPro" id="IPR013096">
    <property type="entry name" value="Cupin_2"/>
</dbReference>
<sequence length="97" mass="11379">MNLLEDLNFDENHIIKDTIVRNEKFDIHRIQSKNETSGPYNQDFDEFVVVIKGEAMLNVEGKDVRLKEMDTYFIPKNVVHEVKSTSDECVWLCFAIK</sequence>
<dbReference type="RefSeq" id="WP_002838986.1">
    <property type="nucleotide sequence ID" value="NZ_CABKMR010000001.1"/>
</dbReference>
<dbReference type="InterPro" id="IPR011051">
    <property type="entry name" value="RmlC_Cupin_sf"/>
</dbReference>
<gene>
    <name evidence="1" type="ORF">FOC70_00590</name>
</gene>
<dbReference type="Proteomes" id="UP000502899">
    <property type="component" value="Chromosome"/>
</dbReference>
<accession>A0A133MYZ1</accession>
<evidence type="ECO:0000313" key="1">
    <source>
        <dbReference type="EMBL" id="QKH78942.1"/>
    </source>
</evidence>
<name>A0A133MYZ1_FINMA</name>